<organism evidence="1 2">
    <name type="scientific">Scyliorhinus torazame</name>
    <name type="common">Cloudy catshark</name>
    <name type="synonym">Catulus torazame</name>
    <dbReference type="NCBI Taxonomy" id="75743"/>
    <lineage>
        <taxon>Eukaryota</taxon>
        <taxon>Metazoa</taxon>
        <taxon>Chordata</taxon>
        <taxon>Craniata</taxon>
        <taxon>Vertebrata</taxon>
        <taxon>Chondrichthyes</taxon>
        <taxon>Elasmobranchii</taxon>
        <taxon>Galeomorphii</taxon>
        <taxon>Galeoidea</taxon>
        <taxon>Carcharhiniformes</taxon>
        <taxon>Scyliorhinidae</taxon>
        <taxon>Scyliorhinus</taxon>
    </lineage>
</organism>
<comment type="caution">
    <text evidence="1">The sequence shown here is derived from an EMBL/GenBank/DDBJ whole genome shotgun (WGS) entry which is preliminary data.</text>
</comment>
<keyword evidence="2" id="KW-1185">Reference proteome</keyword>
<name>A0A401QCM1_SCYTO</name>
<feature type="non-terminal residue" evidence="1">
    <location>
        <position position="1"/>
    </location>
</feature>
<dbReference type="Gene3D" id="6.10.140.210">
    <property type="match status" value="1"/>
</dbReference>
<gene>
    <name evidence="1" type="ORF">scyTo_0023412</name>
</gene>
<dbReference type="STRING" id="75743.A0A401QCM1"/>
<dbReference type="AlphaFoldDB" id="A0A401QCM1"/>
<accession>A0A401QCM1</accession>
<proteinExistence type="predicted"/>
<dbReference type="EMBL" id="BFAA01029081">
    <property type="protein sequence ID" value="GCB83113.1"/>
    <property type="molecule type" value="Genomic_DNA"/>
</dbReference>
<sequence length="44" mass="4986">TKLQTHVDTIPVSSLTEIPNAVQMAKLVNEDVTVERFYPVLYPK</sequence>
<protein>
    <submittedName>
        <fullName evidence="1">Uncharacterized protein</fullName>
    </submittedName>
</protein>
<dbReference type="OrthoDB" id="2499658at2759"/>
<evidence type="ECO:0000313" key="2">
    <source>
        <dbReference type="Proteomes" id="UP000288216"/>
    </source>
</evidence>
<evidence type="ECO:0000313" key="1">
    <source>
        <dbReference type="EMBL" id="GCB83113.1"/>
    </source>
</evidence>
<reference evidence="1 2" key="1">
    <citation type="journal article" date="2018" name="Nat. Ecol. Evol.">
        <title>Shark genomes provide insights into elasmobranch evolution and the origin of vertebrates.</title>
        <authorList>
            <person name="Hara Y"/>
            <person name="Yamaguchi K"/>
            <person name="Onimaru K"/>
            <person name="Kadota M"/>
            <person name="Koyanagi M"/>
            <person name="Keeley SD"/>
            <person name="Tatsumi K"/>
            <person name="Tanaka K"/>
            <person name="Motone F"/>
            <person name="Kageyama Y"/>
            <person name="Nozu R"/>
            <person name="Adachi N"/>
            <person name="Nishimura O"/>
            <person name="Nakagawa R"/>
            <person name="Tanegashima C"/>
            <person name="Kiyatake I"/>
            <person name="Matsumoto R"/>
            <person name="Murakumo K"/>
            <person name="Nishida K"/>
            <person name="Terakita A"/>
            <person name="Kuratani S"/>
            <person name="Sato K"/>
            <person name="Hyodo S Kuraku.S."/>
        </authorList>
    </citation>
    <scope>NUCLEOTIDE SEQUENCE [LARGE SCALE GENOMIC DNA]</scope>
</reference>
<dbReference type="Proteomes" id="UP000288216">
    <property type="component" value="Unassembled WGS sequence"/>
</dbReference>
<feature type="non-terminal residue" evidence="1">
    <location>
        <position position="44"/>
    </location>
</feature>
<dbReference type="Pfam" id="PF21022">
    <property type="entry name" value="Rap-GAP_dimer"/>
    <property type="match status" value="1"/>
</dbReference>